<evidence type="ECO:0000256" key="9">
    <source>
        <dbReference type="SAM" id="MobiDB-lite"/>
    </source>
</evidence>
<feature type="region of interest" description="Disordered" evidence="9">
    <location>
        <begin position="368"/>
        <end position="390"/>
    </location>
</feature>
<protein>
    <recommendedName>
        <fullName evidence="16">Chromatin assembly factor 1 subunit p150 C-terminal domain-containing protein</fullName>
    </recommendedName>
</protein>
<evidence type="ECO:0000313" key="15">
    <source>
        <dbReference type="Proteomes" id="UP000261600"/>
    </source>
</evidence>
<dbReference type="GO" id="GO:0033186">
    <property type="term" value="C:CAF-1 complex"/>
    <property type="evidence" value="ECO:0007669"/>
    <property type="project" value="TreeGrafter"/>
</dbReference>
<dbReference type="STRING" id="43700.ENSMALP00000031984"/>
<feature type="compositionally biased region" description="Polar residues" evidence="9">
    <location>
        <begin position="1"/>
        <end position="10"/>
    </location>
</feature>
<dbReference type="GO" id="GO:0006281">
    <property type="term" value="P:DNA repair"/>
    <property type="evidence" value="ECO:0007669"/>
    <property type="project" value="UniProtKB-KW"/>
</dbReference>
<keyword evidence="7" id="KW-0539">Nucleus</keyword>
<dbReference type="Pfam" id="PF12253">
    <property type="entry name" value="CAF1A_dimeriz"/>
    <property type="match status" value="1"/>
</dbReference>
<evidence type="ECO:0000256" key="7">
    <source>
        <dbReference type="ARBA" id="ARBA00023242"/>
    </source>
</evidence>
<keyword evidence="15" id="KW-1185">Reference proteome</keyword>
<feature type="compositionally biased region" description="Acidic residues" evidence="9">
    <location>
        <begin position="162"/>
        <end position="172"/>
    </location>
</feature>
<feature type="region of interest" description="Disordered" evidence="9">
    <location>
        <begin position="1"/>
        <end position="67"/>
    </location>
</feature>
<feature type="region of interest" description="Disordered" evidence="9">
    <location>
        <begin position="672"/>
        <end position="712"/>
    </location>
</feature>
<proteinExistence type="inferred from homology"/>
<dbReference type="PANTHER" id="PTHR15272:SF0">
    <property type="entry name" value="CHROMATIN ASSEMBLY FACTOR 1 SUBUNIT A"/>
    <property type="match status" value="1"/>
</dbReference>
<feature type="compositionally biased region" description="Polar residues" evidence="9">
    <location>
        <begin position="173"/>
        <end position="182"/>
    </location>
</feature>
<dbReference type="GO" id="GO:0006260">
    <property type="term" value="P:DNA replication"/>
    <property type="evidence" value="ECO:0007669"/>
    <property type="project" value="UniProtKB-KW"/>
</dbReference>
<name>A0A3Q3KCP8_MONAL</name>
<evidence type="ECO:0000313" key="14">
    <source>
        <dbReference type="Ensembl" id="ENSMALP00000031984.1"/>
    </source>
</evidence>
<evidence type="ECO:0000256" key="5">
    <source>
        <dbReference type="ARBA" id="ARBA00023186"/>
    </source>
</evidence>
<evidence type="ECO:0000259" key="10">
    <source>
        <dbReference type="Pfam" id="PF11600"/>
    </source>
</evidence>
<evidence type="ECO:0000256" key="3">
    <source>
        <dbReference type="ARBA" id="ARBA00022705"/>
    </source>
</evidence>
<feature type="domain" description="Chromatin assembly factor 1 subunit p150 N-terminal" evidence="13">
    <location>
        <begin position="1"/>
        <end position="155"/>
    </location>
</feature>
<keyword evidence="5" id="KW-0143">Chaperone</keyword>
<sequence length="773" mass="87149">MDCKSSNNGNKKLIQARLPFKRLNPEPKENQPPKRPCAHACPEPTDREDVSSSLLVHKGPPLVNGRGPLDGFLSSRHSAAFDENVVIDLTEDNTSSSVKCLVSHASASPSLLTKDKYQGKDKCASSEKSSNVDHSPKTHTLEEVDEKDGNETESSSQLDTTQDCDSEPEEQNESGIVSSLGNKSMLSVSSVSSMSESSPEKSKTDDPTPTNTPTVCIYPISLQEQEERFRLQQEKERQKEEAKAAKEKKKEEVRKLKEECKREKREQKEKDEREKREKKEKEKAERLKYVCLQRLKAEKAEITRFLQKPKLQQAPKTLAAACGKFAPFEIKENMSLAPLCRVHCEDSVLEELYRYLLNPADNLNGLKDWIGQKPRRSGPTKPRQKDSLRGCITLKGPKPEGVPDRKRYGPMKLLQFHENYRPAYWGTWNKKSSHISPRCPFRQDKVKLVCKGMWYVKILFLLLINFQEDEEEGVEDDDDDDGFFVPHGYLSDDEGALEEEEGGDLEKQKLRQKLKAREWDELMSTKKKMKVLEPVVRGCVWDGEGPGLELFQPYAVCLFEPLPKTDTSPGPEELSQKLLYQLLPLLHGNVNSSKVIITEFQELCRQQTSSSSSPLPPLIQLKRLIRTSAVYEKRSTYRRCCWYVHPEVLSCFGLEALPVPCQWTYLTTGAREDSREEPQAATGSQGSSPTTPQTSSTLSSSNKRKSTGSMSITKFMKRCTDPEQVEKFNKTSFSFSFFFSKSSSREGDNLIDVTPSDTAVLPVASAAPTPATA</sequence>
<dbReference type="Ensembl" id="ENSMALT00000032537.1">
    <property type="protein sequence ID" value="ENSMALP00000031984.1"/>
    <property type="gene ID" value="ENSMALG00000022043.1"/>
</dbReference>
<feature type="domain" description="Chromatin assembly factor 1 p150 subunit acidic region" evidence="10">
    <location>
        <begin position="224"/>
        <end position="334"/>
    </location>
</feature>
<dbReference type="InterPro" id="IPR021644">
    <property type="entry name" value="CAF-1_p150_acidic"/>
</dbReference>
<dbReference type="InterPro" id="IPR029091">
    <property type="entry name" value="CAF1_p150_N"/>
</dbReference>
<dbReference type="Pfam" id="PF11600">
    <property type="entry name" value="CAF1A_acidic"/>
    <property type="match status" value="1"/>
</dbReference>
<organism evidence="14 15">
    <name type="scientific">Monopterus albus</name>
    <name type="common">Swamp eel</name>
    <dbReference type="NCBI Taxonomy" id="43700"/>
    <lineage>
        <taxon>Eukaryota</taxon>
        <taxon>Metazoa</taxon>
        <taxon>Chordata</taxon>
        <taxon>Craniata</taxon>
        <taxon>Vertebrata</taxon>
        <taxon>Euteleostomi</taxon>
        <taxon>Actinopterygii</taxon>
        <taxon>Neopterygii</taxon>
        <taxon>Teleostei</taxon>
        <taxon>Neoteleostei</taxon>
        <taxon>Acanthomorphata</taxon>
        <taxon>Anabantaria</taxon>
        <taxon>Synbranchiformes</taxon>
        <taxon>Synbranchidae</taxon>
        <taxon>Monopterus</taxon>
    </lineage>
</organism>
<reference evidence="14" key="1">
    <citation type="submission" date="2025-08" db="UniProtKB">
        <authorList>
            <consortium name="Ensembl"/>
        </authorList>
    </citation>
    <scope>IDENTIFICATION</scope>
</reference>
<evidence type="ECO:0000259" key="12">
    <source>
        <dbReference type="Pfam" id="PF15539"/>
    </source>
</evidence>
<reference evidence="14" key="2">
    <citation type="submission" date="2025-09" db="UniProtKB">
        <authorList>
            <consortium name="Ensembl"/>
        </authorList>
    </citation>
    <scope>IDENTIFICATION</scope>
</reference>
<feature type="domain" description="Chromatin assembly factor 1 subunit A dimerization" evidence="11">
    <location>
        <begin position="412"/>
        <end position="446"/>
    </location>
</feature>
<feature type="compositionally biased region" description="Low complexity" evidence="9">
    <location>
        <begin position="682"/>
        <end position="701"/>
    </location>
</feature>
<dbReference type="InterPro" id="IPR029105">
    <property type="entry name" value="CAF1-p150_C2"/>
</dbReference>
<evidence type="ECO:0000256" key="2">
    <source>
        <dbReference type="ARBA" id="ARBA00006913"/>
    </source>
</evidence>
<keyword evidence="3" id="KW-0235">DNA replication</keyword>
<dbReference type="GO" id="GO:0006334">
    <property type="term" value="P:nucleosome assembly"/>
    <property type="evidence" value="ECO:0007669"/>
    <property type="project" value="TreeGrafter"/>
</dbReference>
<feature type="region of interest" description="Disordered" evidence="9">
    <location>
        <begin position="109"/>
        <end position="280"/>
    </location>
</feature>
<evidence type="ECO:0000256" key="4">
    <source>
        <dbReference type="ARBA" id="ARBA00022763"/>
    </source>
</evidence>
<dbReference type="PANTHER" id="PTHR15272">
    <property type="entry name" value="CHROMATIN ASSEMBLY FACTOR 1 SUBUNIT A CAF-1 SUBUNIT A"/>
    <property type="match status" value="1"/>
</dbReference>
<comment type="similarity">
    <text evidence="2">Belongs to the CHAF1A family.</text>
</comment>
<feature type="compositionally biased region" description="Basic and acidic residues" evidence="9">
    <location>
        <begin position="225"/>
        <end position="280"/>
    </location>
</feature>
<evidence type="ECO:0008006" key="16">
    <source>
        <dbReference type="Google" id="ProtNLM"/>
    </source>
</evidence>
<evidence type="ECO:0000256" key="8">
    <source>
        <dbReference type="ARBA" id="ARBA00023306"/>
    </source>
</evidence>
<evidence type="ECO:0000256" key="6">
    <source>
        <dbReference type="ARBA" id="ARBA00023204"/>
    </source>
</evidence>
<feature type="compositionally biased region" description="Basic and acidic residues" evidence="9">
    <location>
        <begin position="113"/>
        <end position="150"/>
    </location>
</feature>
<dbReference type="Pfam" id="PF15557">
    <property type="entry name" value="CAF1-p150_N"/>
    <property type="match status" value="1"/>
</dbReference>
<keyword evidence="6" id="KW-0234">DNA repair</keyword>
<keyword evidence="4" id="KW-0227">DNA damage</keyword>
<feature type="compositionally biased region" description="Low complexity" evidence="9">
    <location>
        <begin position="183"/>
        <end position="197"/>
    </location>
</feature>
<evidence type="ECO:0000259" key="13">
    <source>
        <dbReference type="Pfam" id="PF15557"/>
    </source>
</evidence>
<keyword evidence="8" id="KW-0131">Cell cycle</keyword>
<evidence type="ECO:0000259" key="11">
    <source>
        <dbReference type="Pfam" id="PF12253"/>
    </source>
</evidence>
<dbReference type="Proteomes" id="UP000261600">
    <property type="component" value="Unplaced"/>
</dbReference>
<dbReference type="InterPro" id="IPR022043">
    <property type="entry name" value="CAF1A_DD"/>
</dbReference>
<comment type="subcellular location">
    <subcellularLocation>
        <location evidence="1">Nucleus</location>
    </subcellularLocation>
</comment>
<accession>A0A3Q3KCP8</accession>
<feature type="domain" description="Chromatin assembly factor 1 subunit p150 C-terminal" evidence="12">
    <location>
        <begin position="516"/>
        <end position="726"/>
    </location>
</feature>
<evidence type="ECO:0000256" key="1">
    <source>
        <dbReference type="ARBA" id="ARBA00004123"/>
    </source>
</evidence>
<dbReference type="AlphaFoldDB" id="A0A3Q3KCP8"/>
<feature type="compositionally biased region" description="Basic and acidic residues" evidence="9">
    <location>
        <begin position="23"/>
        <end position="32"/>
    </location>
</feature>
<dbReference type="Pfam" id="PF15539">
    <property type="entry name" value="CAF1-p150_C2"/>
    <property type="match status" value="1"/>
</dbReference>
<feature type="compositionally biased region" description="Polar residues" evidence="9">
    <location>
        <begin position="152"/>
        <end position="161"/>
    </location>
</feature>
<dbReference type="GO" id="GO:0005634">
    <property type="term" value="C:nucleus"/>
    <property type="evidence" value="ECO:0007669"/>
    <property type="project" value="UniProtKB-SubCell"/>
</dbReference>